<gene>
    <name evidence="4" type="ORF">UVI_02046160</name>
</gene>
<feature type="transmembrane region" description="Helical" evidence="2">
    <location>
        <begin position="112"/>
        <end position="131"/>
    </location>
</feature>
<evidence type="ECO:0000256" key="3">
    <source>
        <dbReference type="SAM" id="SignalP"/>
    </source>
</evidence>
<feature type="transmembrane region" description="Helical" evidence="2">
    <location>
        <begin position="143"/>
        <end position="166"/>
    </location>
</feature>
<keyword evidence="2" id="KW-0812">Transmembrane</keyword>
<feature type="compositionally biased region" description="Pro residues" evidence="1">
    <location>
        <begin position="57"/>
        <end position="77"/>
    </location>
</feature>
<organism evidence="4 5">
    <name type="scientific">Ustilaginoidea virens</name>
    <name type="common">Rice false smut fungus</name>
    <name type="synonym">Villosiclava virens</name>
    <dbReference type="NCBI Taxonomy" id="1159556"/>
    <lineage>
        <taxon>Eukaryota</taxon>
        <taxon>Fungi</taxon>
        <taxon>Dikarya</taxon>
        <taxon>Ascomycota</taxon>
        <taxon>Pezizomycotina</taxon>
        <taxon>Sordariomycetes</taxon>
        <taxon>Hypocreomycetidae</taxon>
        <taxon>Hypocreales</taxon>
        <taxon>Clavicipitaceae</taxon>
        <taxon>Ustilaginoidea</taxon>
    </lineage>
</organism>
<name>A0A1B5L956_USTVR</name>
<evidence type="ECO:0000313" key="4">
    <source>
        <dbReference type="EMBL" id="GAO19960.1"/>
    </source>
</evidence>
<accession>A0A1B5L956</accession>
<keyword evidence="3" id="KW-0732">Signal</keyword>
<dbReference type="Proteomes" id="UP000054053">
    <property type="component" value="Unassembled WGS sequence"/>
</dbReference>
<feature type="compositionally biased region" description="Low complexity" evidence="1">
    <location>
        <begin position="46"/>
        <end position="56"/>
    </location>
</feature>
<reference evidence="5" key="1">
    <citation type="journal article" date="2016" name="Genome Announc.">
        <title>Genome sequence of Ustilaginoidea virens IPU010, a rice pathogenic fungus causing false smut.</title>
        <authorList>
            <person name="Kumagai T."/>
            <person name="Ishii T."/>
            <person name="Terai G."/>
            <person name="Umemura M."/>
            <person name="Machida M."/>
            <person name="Asai K."/>
        </authorList>
    </citation>
    <scope>NUCLEOTIDE SEQUENCE [LARGE SCALE GENOMIC DNA]</scope>
    <source>
        <strain evidence="5">IPU010</strain>
    </source>
</reference>
<comment type="caution">
    <text evidence="4">The sequence shown here is derived from an EMBL/GenBank/DDBJ whole genome shotgun (WGS) entry which is preliminary data.</text>
</comment>
<dbReference type="EMBL" id="BBTG02000030">
    <property type="protein sequence ID" value="GAO19960.1"/>
    <property type="molecule type" value="Genomic_DNA"/>
</dbReference>
<feature type="signal peptide" evidence="3">
    <location>
        <begin position="1"/>
        <end position="18"/>
    </location>
</feature>
<keyword evidence="2" id="KW-0472">Membrane</keyword>
<proteinExistence type="predicted"/>
<evidence type="ECO:0000256" key="2">
    <source>
        <dbReference type="SAM" id="Phobius"/>
    </source>
</evidence>
<dbReference type="AlphaFoldDB" id="A0A1B5L956"/>
<protein>
    <submittedName>
        <fullName evidence="4">Uncharacterized protein</fullName>
    </submittedName>
</protein>
<evidence type="ECO:0000256" key="1">
    <source>
        <dbReference type="SAM" id="MobiDB-lite"/>
    </source>
</evidence>
<feature type="region of interest" description="Disordered" evidence="1">
    <location>
        <begin position="46"/>
        <end position="77"/>
    </location>
</feature>
<keyword evidence="2" id="KW-1133">Transmembrane helix</keyword>
<evidence type="ECO:0000313" key="5">
    <source>
        <dbReference type="Proteomes" id="UP000054053"/>
    </source>
</evidence>
<feature type="chain" id="PRO_5008577750" evidence="3">
    <location>
        <begin position="19"/>
        <end position="318"/>
    </location>
</feature>
<sequence length="318" mass="34986">MTTSFLRGFSLLPSLRLAAPPSVVARTSFLPSCRFFTTPASRLATAQSSSSSSQARPPSPPPSAPPKPHLPARRPPPAAAAAAAAAPSRYAFIKSLASKQSPTVLYEAPSHFWFYFGCWSTGLSILAWTVLTGPTAVDQPDEVPRWVGVVFGTSYVLLGAMGFYLISKTPHIVKTIRVLPRASGPAAGQPQLEVTVKRMLPFLRPRVIKTDLENVSLKSRFSLPEEYVPELRRLERELELEKKRKALHELDMSHLLTMPFRRIGRALASMFRGVRSAWTDMGFGAIKVDGKLYKVDVTKGFAHDGFKTLEQIAHVGFK</sequence>